<accession>A0ABT7QKG1</accession>
<comment type="cofactor">
    <cofactor evidence="3">
        <name>Zn(2+)</name>
        <dbReference type="ChEBI" id="CHEBI:29105"/>
    </cofactor>
</comment>
<feature type="compositionally biased region" description="Polar residues" evidence="4">
    <location>
        <begin position="337"/>
        <end position="349"/>
    </location>
</feature>
<evidence type="ECO:0000256" key="1">
    <source>
        <dbReference type="ARBA" id="ARBA00022603"/>
    </source>
</evidence>
<feature type="region of interest" description="Disordered" evidence="4">
    <location>
        <begin position="317"/>
        <end position="349"/>
    </location>
</feature>
<proteinExistence type="predicted"/>
<evidence type="ECO:0000256" key="4">
    <source>
        <dbReference type="SAM" id="MobiDB-lite"/>
    </source>
</evidence>
<feature type="binding site" evidence="3">
    <location>
        <position position="298"/>
    </location>
    <ligand>
        <name>Zn(2+)</name>
        <dbReference type="ChEBI" id="CHEBI:29105"/>
    </ligand>
</feature>
<evidence type="ECO:0000313" key="7">
    <source>
        <dbReference type="Proteomes" id="UP001168167"/>
    </source>
</evidence>
<keyword evidence="2 3" id="KW-0808">Transferase</keyword>
<dbReference type="PANTHER" id="PTHR11103">
    <property type="entry name" value="SLR1189 PROTEIN"/>
    <property type="match status" value="1"/>
</dbReference>
<evidence type="ECO:0000259" key="5">
    <source>
        <dbReference type="PROSITE" id="PS50970"/>
    </source>
</evidence>
<keyword evidence="1 3" id="KW-0489">Methyltransferase</keyword>
<dbReference type="InterPro" id="IPR017226">
    <property type="entry name" value="BHMT-like"/>
</dbReference>
<dbReference type="PROSITE" id="PS50970">
    <property type="entry name" value="HCY"/>
    <property type="match status" value="1"/>
</dbReference>
<sequence>MGKLTERLDAEAFICAEGYLFELERRGYLQAGSFVPEVVLENPEVLAQLHREFLRAGSDAMVAFTYYGHREKLRIIGKEDLLEPLQKNALLLAKQAAAEDKSGRTLVAGNICNTNVYFPDDKQSHNEVRKMFAEQVAWAADAGVDFILVETLSWLGEGLIALEEAKKAGVDVVVNVITHSTGLLREGIPPEEACKQLEDAGADVVGMNCCRGPATMLPQLKDIRAAVSGHVAGIPVTFRTSAEMPSFQSIKDPCGEHHLPEGMRAFPAALDAFTCTRYEMAAFARECFDNNIRMVGVCCGGGPHHVRAIAEELGRQTEASRYSPDMSKHYAMGTDPSLKSENQKFLDNL</sequence>
<keyword evidence="3" id="KW-0862">Zinc</keyword>
<dbReference type="Gene3D" id="3.20.20.330">
    <property type="entry name" value="Homocysteine-binding-like domain"/>
    <property type="match status" value="1"/>
</dbReference>
<reference evidence="6" key="2">
    <citation type="journal article" date="2023" name="Microbiome">
        <title>Synthase-selected sorting approach identifies a beta-lactone synthase in a nudibranch symbiotic bacterium.</title>
        <authorList>
            <person name="Dzunkova M."/>
            <person name="La Clair J.J."/>
            <person name="Tyml T."/>
            <person name="Doud D."/>
            <person name="Schulz F."/>
            <person name="Piquer-Esteban S."/>
            <person name="Porcel Sanchis D."/>
            <person name="Osborn A."/>
            <person name="Robinson D."/>
            <person name="Louie K.B."/>
            <person name="Bowen B.P."/>
            <person name="Bowers R.M."/>
            <person name="Lee J."/>
            <person name="Arnau V."/>
            <person name="Diaz-Villanueva W."/>
            <person name="Stepanauskas R."/>
            <person name="Gosliner T."/>
            <person name="Date S.V."/>
            <person name="Northen T.R."/>
            <person name="Cheng J.F."/>
            <person name="Burkart M.D."/>
            <person name="Woyke T."/>
        </authorList>
    </citation>
    <scope>NUCLEOTIDE SEQUENCE</scope>
    <source>
        <strain evidence="6">Df01</strain>
    </source>
</reference>
<feature type="binding site" evidence="3">
    <location>
        <position position="299"/>
    </location>
    <ligand>
        <name>Zn(2+)</name>
        <dbReference type="ChEBI" id="CHEBI:29105"/>
    </ligand>
</feature>
<keyword evidence="3" id="KW-0479">Metal-binding</keyword>
<evidence type="ECO:0000256" key="2">
    <source>
        <dbReference type="ARBA" id="ARBA00022679"/>
    </source>
</evidence>
<evidence type="ECO:0000256" key="3">
    <source>
        <dbReference type="PROSITE-ProRule" id="PRU00333"/>
    </source>
</evidence>
<reference evidence="6" key="1">
    <citation type="submission" date="2022-08" db="EMBL/GenBank/DDBJ databases">
        <authorList>
            <person name="Dzunkova M."/>
            <person name="La Clair J."/>
            <person name="Tyml T."/>
            <person name="Doud D."/>
            <person name="Schulz F."/>
            <person name="Piquer S."/>
            <person name="Porcel Sanchis D."/>
            <person name="Osborn A."/>
            <person name="Robinson D."/>
            <person name="Louie K.B."/>
            <person name="Bowen B.P."/>
            <person name="Bowers R."/>
            <person name="Lee J."/>
            <person name="Arnau Llombart V."/>
            <person name="Diaz Villanueva W."/>
            <person name="Gosliner T."/>
            <person name="Northen T."/>
            <person name="Cheng J.-F."/>
            <person name="Burkart M.D."/>
            <person name="Woyke T."/>
        </authorList>
    </citation>
    <scope>NUCLEOTIDE SEQUENCE</scope>
    <source>
        <strain evidence="6">Df01</strain>
    </source>
</reference>
<organism evidence="6 7">
    <name type="scientific">Candidatus Doriopsillibacter californiensis</name>
    <dbReference type="NCBI Taxonomy" id="2970740"/>
    <lineage>
        <taxon>Bacteria</taxon>
        <taxon>Pseudomonadati</taxon>
        <taxon>Pseudomonadota</taxon>
        <taxon>Gammaproteobacteria</taxon>
        <taxon>Candidatus Tethybacterales</taxon>
        <taxon>Candidatus Persebacteraceae</taxon>
        <taxon>Candidatus Doriopsillibacter</taxon>
    </lineage>
</organism>
<dbReference type="InterPro" id="IPR036589">
    <property type="entry name" value="HCY_dom_sf"/>
</dbReference>
<dbReference type="EMBL" id="JANQAO010000001">
    <property type="protein sequence ID" value="MDM5147201.1"/>
    <property type="molecule type" value="Genomic_DNA"/>
</dbReference>
<protein>
    <submittedName>
        <fullName evidence="6">Homocysteine S-methyltransferase family protein</fullName>
    </submittedName>
</protein>
<evidence type="ECO:0000313" key="6">
    <source>
        <dbReference type="EMBL" id="MDM5147201.1"/>
    </source>
</evidence>
<keyword evidence="7" id="KW-1185">Reference proteome</keyword>
<dbReference type="Pfam" id="PF02574">
    <property type="entry name" value="S-methyl_trans"/>
    <property type="match status" value="1"/>
</dbReference>
<name>A0ABT7QKG1_9GAMM</name>
<feature type="binding site" evidence="3">
    <location>
        <position position="209"/>
    </location>
    <ligand>
        <name>Zn(2+)</name>
        <dbReference type="ChEBI" id="CHEBI:29105"/>
    </ligand>
</feature>
<dbReference type="Proteomes" id="UP001168167">
    <property type="component" value="Unassembled WGS sequence"/>
</dbReference>
<dbReference type="SUPFAM" id="SSF82282">
    <property type="entry name" value="Homocysteine S-methyltransferase"/>
    <property type="match status" value="1"/>
</dbReference>
<feature type="domain" description="Hcy-binding" evidence="5">
    <location>
        <begin position="1"/>
        <end position="313"/>
    </location>
</feature>
<dbReference type="PANTHER" id="PTHR11103:SF18">
    <property type="entry name" value="SLR1189 PROTEIN"/>
    <property type="match status" value="1"/>
</dbReference>
<comment type="caution">
    <text evidence="6">The sequence shown here is derived from an EMBL/GenBank/DDBJ whole genome shotgun (WGS) entry which is preliminary data.</text>
</comment>
<gene>
    <name evidence="6" type="ORF">NQX30_02260</name>
</gene>
<dbReference type="InterPro" id="IPR003726">
    <property type="entry name" value="HCY_dom"/>
</dbReference>
<dbReference type="PIRSF" id="PIRSF037505">
    <property type="entry name" value="Betaine_HMT"/>
    <property type="match status" value="1"/>
</dbReference>